<sequence length="70" mass="8289">MTSKLYPHPDGIYWLRRRRDGAMRMGFFCRLTWRVADEIGRTRIYGGSIDRLFEVGPRIELPFDAFPARP</sequence>
<dbReference type="EMBL" id="CP096040">
    <property type="protein sequence ID" value="USQ97261.1"/>
    <property type="molecule type" value="Genomic_DNA"/>
</dbReference>
<accession>A0ABY4ZWW2</accession>
<name>A0ABY4ZWW2_9CAUL</name>
<evidence type="ECO:0000313" key="2">
    <source>
        <dbReference type="Proteomes" id="UP001057520"/>
    </source>
</evidence>
<reference evidence="1 2" key="1">
    <citation type="submission" date="2022-04" db="EMBL/GenBank/DDBJ databases">
        <title>Genome sequence of soybean root-associated Caulobacter segnis RL271.</title>
        <authorList>
            <person name="Longley R."/>
            <person name="Bonito G."/>
            <person name="Trigodet F."/>
            <person name="Crosson S."/>
            <person name="Fiebig A."/>
        </authorList>
    </citation>
    <scope>NUCLEOTIDE SEQUENCE [LARGE SCALE GENOMIC DNA]</scope>
    <source>
        <strain evidence="1 2">RL271</strain>
    </source>
</reference>
<keyword evidence="2" id="KW-1185">Reference proteome</keyword>
<organism evidence="1 2">
    <name type="scientific">Caulobacter segnis</name>
    <dbReference type="NCBI Taxonomy" id="88688"/>
    <lineage>
        <taxon>Bacteria</taxon>
        <taxon>Pseudomonadati</taxon>
        <taxon>Pseudomonadota</taxon>
        <taxon>Alphaproteobacteria</taxon>
        <taxon>Caulobacterales</taxon>
        <taxon>Caulobacteraceae</taxon>
        <taxon>Caulobacter</taxon>
    </lineage>
</organism>
<gene>
    <name evidence="1" type="ORF">MZV50_06880</name>
</gene>
<evidence type="ECO:0000313" key="1">
    <source>
        <dbReference type="EMBL" id="USQ97261.1"/>
    </source>
</evidence>
<proteinExistence type="predicted"/>
<dbReference type="Proteomes" id="UP001057520">
    <property type="component" value="Chromosome"/>
</dbReference>
<protein>
    <submittedName>
        <fullName evidence="1">Uncharacterized protein</fullName>
    </submittedName>
</protein>